<accession>A0A0K6HM13</accession>
<sequence length="557" mass="61051">MASVEEWVAAFRPRPLHEYLDETVAAYGKTVAADFLGKTWTYGELGALVNRVAAGLQALGVKKGTKVGLCLPNTPYYTIFYFALMKAGATVVNFNPLYVEREIAFQARDAEVRIMVTLDLKVIYDKVEAVRKDGILDRLIVCPMADILPAVKRALFTLFKGKDRAAWKADSGHVPYAALLNRGANPVPVAIDPAEDVAVLQYTGGTTGVPKGAMLTHANLSANIEQMKDIFHAAEKGKERMLCVIPFFHVFAMTVAQNLAVVLAAQMVLMPRFDMKLLLDTIKRTRPTLFPGVPTIYTAINNSPLTVSYDLTSVKLCISGGAPLPVEVKEKFETITGCILVEGYGLTETSPVVSCNPLDERRRAGSIGQLVPGTLAEFRALDDLSSTVPQGEKGELVVKGPQVMKGYWKRPEETARTIENGFLHTGDVGYADKDGFIYLVDRIKDLILCSGYNVYPRVIEEALYQHADVEEAIVIAVPDEYRGQAPKAFVKLRAGATVTQEEMRAFLKDHLSAIELPREIEFRDALPKTMVGKLSKKELVEEEAARRAAAAANQPAA</sequence>
<evidence type="ECO:0000259" key="3">
    <source>
        <dbReference type="Pfam" id="PF13193"/>
    </source>
</evidence>
<dbReference type="PANTHER" id="PTHR43767:SF12">
    <property type="entry name" value="AMP-DEPENDENT SYNTHETASE AND LIGASE"/>
    <property type="match status" value="1"/>
</dbReference>
<evidence type="ECO:0000256" key="1">
    <source>
        <dbReference type="SAM" id="Phobius"/>
    </source>
</evidence>
<dbReference type="Pfam" id="PF13193">
    <property type="entry name" value="AMP-binding_C"/>
    <property type="match status" value="1"/>
</dbReference>
<gene>
    <name evidence="4" type="ORF">Ga0061067_101122</name>
</gene>
<dbReference type="SUPFAM" id="SSF56801">
    <property type="entry name" value="Acetyl-CoA synthetase-like"/>
    <property type="match status" value="1"/>
</dbReference>
<feature type="domain" description="AMP-dependent synthetase/ligase" evidence="2">
    <location>
        <begin position="21"/>
        <end position="408"/>
    </location>
</feature>
<dbReference type="GO" id="GO:0016877">
    <property type="term" value="F:ligase activity, forming carbon-sulfur bonds"/>
    <property type="evidence" value="ECO:0007669"/>
    <property type="project" value="UniProtKB-ARBA"/>
</dbReference>
<dbReference type="PANTHER" id="PTHR43767">
    <property type="entry name" value="LONG-CHAIN-FATTY-ACID--COA LIGASE"/>
    <property type="match status" value="1"/>
</dbReference>
<dbReference type="OrthoDB" id="9803968at2"/>
<dbReference type="Proteomes" id="UP000183900">
    <property type="component" value="Unassembled WGS sequence"/>
</dbReference>
<reference evidence="5" key="1">
    <citation type="submission" date="2015-08" db="EMBL/GenBank/DDBJ databases">
        <authorList>
            <person name="Varghese N."/>
        </authorList>
    </citation>
    <scope>NUCLEOTIDE SEQUENCE [LARGE SCALE GENOMIC DNA]</scope>
    <source>
        <strain evidence="5">DSM 23407</strain>
    </source>
</reference>
<dbReference type="Gene3D" id="3.40.50.12780">
    <property type="entry name" value="N-terminal domain of ligase-like"/>
    <property type="match status" value="1"/>
</dbReference>
<dbReference type="Gene3D" id="3.30.300.30">
    <property type="match status" value="1"/>
</dbReference>
<dbReference type="InterPro" id="IPR000873">
    <property type="entry name" value="AMP-dep_synth/lig_dom"/>
</dbReference>
<feature type="domain" description="AMP-binding enzyme C-terminal" evidence="3">
    <location>
        <begin position="459"/>
        <end position="533"/>
    </location>
</feature>
<dbReference type="InterPro" id="IPR020845">
    <property type="entry name" value="AMP-binding_CS"/>
</dbReference>
<organism evidence="4 5">
    <name type="scientific">Pannonibacter indicus</name>
    <dbReference type="NCBI Taxonomy" id="466044"/>
    <lineage>
        <taxon>Bacteria</taxon>
        <taxon>Pseudomonadati</taxon>
        <taxon>Pseudomonadota</taxon>
        <taxon>Alphaproteobacteria</taxon>
        <taxon>Hyphomicrobiales</taxon>
        <taxon>Stappiaceae</taxon>
        <taxon>Pannonibacter</taxon>
    </lineage>
</organism>
<evidence type="ECO:0000313" key="4">
    <source>
        <dbReference type="EMBL" id="CUA91838.1"/>
    </source>
</evidence>
<keyword evidence="1" id="KW-0472">Membrane</keyword>
<keyword evidence="1" id="KW-1133">Transmembrane helix</keyword>
<protein>
    <submittedName>
        <fullName evidence="4">Acyl-CoA synthetase (AMP-forming)/AMP-acid ligase II</fullName>
    </submittedName>
</protein>
<dbReference type="RefSeq" id="WP_055454283.1">
    <property type="nucleotide sequence ID" value="NZ_CYHE01000001.1"/>
</dbReference>
<keyword evidence="1" id="KW-0812">Transmembrane</keyword>
<dbReference type="InterPro" id="IPR050237">
    <property type="entry name" value="ATP-dep_AMP-bd_enzyme"/>
</dbReference>
<dbReference type="EMBL" id="CYHE01000001">
    <property type="protein sequence ID" value="CUA91838.1"/>
    <property type="molecule type" value="Genomic_DNA"/>
</dbReference>
<name>A0A0K6HM13_9HYPH</name>
<dbReference type="InterPro" id="IPR045851">
    <property type="entry name" value="AMP-bd_C_sf"/>
</dbReference>
<proteinExistence type="predicted"/>
<dbReference type="AlphaFoldDB" id="A0A0K6HM13"/>
<dbReference type="CDD" id="cd05936">
    <property type="entry name" value="FC-FACS_FadD_like"/>
    <property type="match status" value="1"/>
</dbReference>
<dbReference type="PROSITE" id="PS00455">
    <property type="entry name" value="AMP_BINDING"/>
    <property type="match status" value="1"/>
</dbReference>
<evidence type="ECO:0000313" key="5">
    <source>
        <dbReference type="Proteomes" id="UP000183900"/>
    </source>
</evidence>
<keyword evidence="4" id="KW-0436">Ligase</keyword>
<dbReference type="Pfam" id="PF00501">
    <property type="entry name" value="AMP-binding"/>
    <property type="match status" value="1"/>
</dbReference>
<keyword evidence="5" id="KW-1185">Reference proteome</keyword>
<dbReference type="InterPro" id="IPR042099">
    <property type="entry name" value="ANL_N_sf"/>
</dbReference>
<feature type="transmembrane region" description="Helical" evidence="1">
    <location>
        <begin position="247"/>
        <end position="269"/>
    </location>
</feature>
<dbReference type="InterPro" id="IPR025110">
    <property type="entry name" value="AMP-bd_C"/>
</dbReference>
<evidence type="ECO:0000259" key="2">
    <source>
        <dbReference type="Pfam" id="PF00501"/>
    </source>
</evidence>